<evidence type="ECO:0000313" key="1">
    <source>
        <dbReference type="EMBL" id="CAJ1946045.1"/>
    </source>
</evidence>
<dbReference type="EMBL" id="CAKOGP040001557">
    <property type="protein sequence ID" value="CAJ1946045.1"/>
    <property type="molecule type" value="Genomic_DNA"/>
</dbReference>
<sequence length="215" mass="24448">MAFLLPSNAGSLSYAKANLPSKKTSSTTQHYFKSPLVQEALDQCILDRNVDPDQMIDLLENLSNEHDLRPNQSYDCQRDLQGSFEFVFSSSIAEIPLIGKRLFRGYYLPMREIIHFDFTNLTMGMEVKLLPLPNFPTFTLQGHDLQWHPNEAQLTYQFDGKDNTSVWNILYADGNMLVAKCSVHLGLVVLRRIPPLELQALNEERGHTTTATTDN</sequence>
<reference evidence="1" key="1">
    <citation type="submission" date="2023-08" db="EMBL/GenBank/DDBJ databases">
        <authorList>
            <person name="Audoor S."/>
            <person name="Bilcke G."/>
        </authorList>
    </citation>
    <scope>NUCLEOTIDE SEQUENCE</scope>
</reference>
<name>A0AAD2FKS8_9STRA</name>
<comment type="caution">
    <text evidence="1">The sequence shown here is derived from an EMBL/GenBank/DDBJ whole genome shotgun (WGS) entry which is preliminary data.</text>
</comment>
<evidence type="ECO:0000313" key="2">
    <source>
        <dbReference type="Proteomes" id="UP001295423"/>
    </source>
</evidence>
<protein>
    <submittedName>
        <fullName evidence="1">Uncharacterized protein</fullName>
    </submittedName>
</protein>
<keyword evidence="2" id="KW-1185">Reference proteome</keyword>
<accession>A0AAD2FKS8</accession>
<dbReference type="AlphaFoldDB" id="A0AAD2FKS8"/>
<gene>
    <name evidence="1" type="ORF">CYCCA115_LOCUS10186</name>
</gene>
<dbReference type="Proteomes" id="UP001295423">
    <property type="component" value="Unassembled WGS sequence"/>
</dbReference>
<organism evidence="1 2">
    <name type="scientific">Cylindrotheca closterium</name>
    <dbReference type="NCBI Taxonomy" id="2856"/>
    <lineage>
        <taxon>Eukaryota</taxon>
        <taxon>Sar</taxon>
        <taxon>Stramenopiles</taxon>
        <taxon>Ochrophyta</taxon>
        <taxon>Bacillariophyta</taxon>
        <taxon>Bacillariophyceae</taxon>
        <taxon>Bacillariophycidae</taxon>
        <taxon>Bacillariales</taxon>
        <taxon>Bacillariaceae</taxon>
        <taxon>Cylindrotheca</taxon>
    </lineage>
</organism>
<proteinExistence type="predicted"/>